<evidence type="ECO:0000313" key="1">
    <source>
        <dbReference type="EMBL" id="KGQ01519.1"/>
    </source>
</evidence>
<dbReference type="Proteomes" id="UP000002059">
    <property type="component" value="Partially assembled WGS sequence"/>
</dbReference>
<evidence type="ECO:0000313" key="2">
    <source>
        <dbReference type="Proteomes" id="UP000002059"/>
    </source>
</evidence>
<dbReference type="GeneID" id="26970645"/>
<dbReference type="HOGENOM" id="CLU_2306908_0_0_1"/>
<accession>A0A0A2VKV7</accession>
<sequence>MGVFLSDWQLRSCRIRVGYVPSDTQNSLSSGAYGIEELLKHVKRTMKGNTTLNSTFDNSWKSRALLACFSHPWMLPSTEVMSCVVEQRRRPKEFDDFDDL</sequence>
<name>A0A0A2VKV7_PARBA</name>
<reference evidence="1 2" key="1">
    <citation type="journal article" date="2011" name="PLoS Genet.">
        <title>Comparative genomic analysis of human fungal pathogens causing paracoccidioidomycosis.</title>
        <authorList>
            <person name="Desjardins C.A."/>
            <person name="Champion M.D."/>
            <person name="Holder J.W."/>
            <person name="Muszewska A."/>
            <person name="Goldberg J."/>
            <person name="Bailao A.M."/>
            <person name="Brigido M.M."/>
            <person name="Ferreira M.E."/>
            <person name="Garcia A.M."/>
            <person name="Grynberg M."/>
            <person name="Gujja S."/>
            <person name="Heiman D.I."/>
            <person name="Henn M.R."/>
            <person name="Kodira C.D."/>
            <person name="Leon-Narvaez H."/>
            <person name="Longo L.V."/>
            <person name="Ma L.J."/>
            <person name="Malavazi I."/>
            <person name="Matsuo A.L."/>
            <person name="Morais F.V."/>
            <person name="Pereira M."/>
            <person name="Rodriguez-Brito S."/>
            <person name="Sakthikumar S."/>
            <person name="Salem-Izacc S.M."/>
            <person name="Sykes S.M."/>
            <person name="Teixeira M.M."/>
            <person name="Vallejo M.C."/>
            <person name="Walter M.E."/>
            <person name="Yandava C."/>
            <person name="Young S."/>
            <person name="Zeng Q."/>
            <person name="Zucker J."/>
            <person name="Felipe M.S."/>
            <person name="Goldman G.H."/>
            <person name="Haas B.J."/>
            <person name="McEwen J.G."/>
            <person name="Nino-Vega G."/>
            <person name="Puccia R."/>
            <person name="San-Blas G."/>
            <person name="Soares C.M."/>
            <person name="Birren B.W."/>
            <person name="Cuomo C.A."/>
        </authorList>
    </citation>
    <scope>NUCLEOTIDE SEQUENCE [LARGE SCALE GENOMIC DNA]</scope>
    <source>
        <strain evidence="2">ATCC MYA-826 / Pb01</strain>
    </source>
</reference>
<dbReference type="KEGG" id="pbl:PAAG_11756"/>
<keyword evidence="2" id="KW-1185">Reference proteome</keyword>
<gene>
    <name evidence="1" type="ORF">PAAG_11756</name>
</gene>
<dbReference type="AlphaFoldDB" id="A0A0A2VKV7"/>
<dbReference type="RefSeq" id="XP_015703035.1">
    <property type="nucleotide sequence ID" value="XM_015847344.1"/>
</dbReference>
<proteinExistence type="predicted"/>
<dbReference type="EMBL" id="KN294000">
    <property type="protein sequence ID" value="KGQ01519.1"/>
    <property type="molecule type" value="Genomic_DNA"/>
</dbReference>
<organism evidence="1 2">
    <name type="scientific">Paracoccidioides lutzii (strain ATCC MYA-826 / Pb01)</name>
    <name type="common">Paracoccidioides brasiliensis</name>
    <dbReference type="NCBI Taxonomy" id="502779"/>
    <lineage>
        <taxon>Eukaryota</taxon>
        <taxon>Fungi</taxon>
        <taxon>Dikarya</taxon>
        <taxon>Ascomycota</taxon>
        <taxon>Pezizomycotina</taxon>
        <taxon>Eurotiomycetes</taxon>
        <taxon>Eurotiomycetidae</taxon>
        <taxon>Onygenales</taxon>
        <taxon>Ajellomycetaceae</taxon>
        <taxon>Paracoccidioides</taxon>
    </lineage>
</organism>
<protein>
    <submittedName>
        <fullName evidence="1">Uncharacterized protein</fullName>
    </submittedName>
</protein>
<dbReference type="VEuPathDB" id="FungiDB:PAAG_11756"/>